<dbReference type="GO" id="GO:0016020">
    <property type="term" value="C:membrane"/>
    <property type="evidence" value="ECO:0007669"/>
    <property type="project" value="TreeGrafter"/>
</dbReference>
<dbReference type="GO" id="GO:0003954">
    <property type="term" value="F:NADH dehydrogenase activity"/>
    <property type="evidence" value="ECO:0007669"/>
    <property type="project" value="TreeGrafter"/>
</dbReference>
<evidence type="ECO:0000256" key="1">
    <source>
        <dbReference type="ARBA" id="ARBA00023002"/>
    </source>
</evidence>
<dbReference type="GO" id="GO:0022904">
    <property type="term" value="P:respiratory electron transport chain"/>
    <property type="evidence" value="ECO:0007669"/>
    <property type="project" value="TreeGrafter"/>
</dbReference>
<dbReference type="NCBIfam" id="TIGR03129">
    <property type="entry name" value="one_C_dehyd_B"/>
    <property type="match status" value="1"/>
</dbReference>
<dbReference type="PANTHER" id="PTHR43105">
    <property type="entry name" value="RESPIRATORY NITRATE REDUCTASE"/>
    <property type="match status" value="1"/>
</dbReference>
<dbReference type="AlphaFoldDB" id="A0A564ZM86"/>
<protein>
    <submittedName>
        <fullName evidence="2">Tungsten-containing formylmethanofuran dehydrogenase 2 subunit B</fullName>
    </submittedName>
</protein>
<gene>
    <name evidence="2" type="ORF">MELA_02714</name>
</gene>
<dbReference type="Gene3D" id="3.40.50.740">
    <property type="match status" value="1"/>
</dbReference>
<dbReference type="PANTHER" id="PTHR43105:SF14">
    <property type="entry name" value="FORMATE DEHYDROGENASE H"/>
    <property type="match status" value="1"/>
</dbReference>
<accession>A0A564ZM86</accession>
<evidence type="ECO:0000313" key="2">
    <source>
        <dbReference type="EMBL" id="VUZ86313.1"/>
    </source>
</evidence>
<dbReference type="InterPro" id="IPR016457">
    <property type="entry name" value="Formylmethanofuran_DH_bsu"/>
</dbReference>
<organism evidence="2 3">
    <name type="scientific">Candidatus Methylomirabilis lanthanidiphila</name>
    <dbReference type="NCBI Taxonomy" id="2211376"/>
    <lineage>
        <taxon>Bacteria</taxon>
        <taxon>Candidatus Methylomirabilota</taxon>
        <taxon>Candidatus Methylomirabilia</taxon>
        <taxon>Candidatus Methylomirabilales</taxon>
        <taxon>Candidatus Methylomirabilaceae</taxon>
        <taxon>Candidatus Methylomirabilis</taxon>
    </lineage>
</organism>
<dbReference type="Proteomes" id="UP000334340">
    <property type="component" value="Unassembled WGS sequence"/>
</dbReference>
<proteinExistence type="predicted"/>
<dbReference type="GO" id="GO:0015948">
    <property type="term" value="P:methanogenesis"/>
    <property type="evidence" value="ECO:0007669"/>
    <property type="project" value="InterPro"/>
</dbReference>
<dbReference type="InterPro" id="IPR050123">
    <property type="entry name" value="Prok_molybdopt-oxidoreductase"/>
</dbReference>
<keyword evidence="1" id="KW-0560">Oxidoreductase</keyword>
<evidence type="ECO:0000313" key="3">
    <source>
        <dbReference type="Proteomes" id="UP000334340"/>
    </source>
</evidence>
<reference evidence="2 3" key="1">
    <citation type="submission" date="2019-07" db="EMBL/GenBank/DDBJ databases">
        <authorList>
            <person name="Cremers G."/>
        </authorList>
    </citation>
    <scope>NUCLEOTIDE SEQUENCE [LARGE SCALE GENOMIC DNA]</scope>
</reference>
<keyword evidence="3" id="KW-1185">Reference proteome</keyword>
<dbReference type="Gene3D" id="3.40.228.10">
    <property type="entry name" value="Dimethylsulfoxide Reductase, domain 2"/>
    <property type="match status" value="2"/>
</dbReference>
<sequence length="304" mass="33278">MGEIKNRADLVIYWGSNPAEAHPRHPSRYAVTAKGLFTPLGKKERTIVTVDVRPTSSSRMANIAFQIKPNSDYEVLSVLSALVKGHEWDCPEVGGVAIEEWKALVDKMKQCKFGVICWGMGITMSRGKHFNAIAILKLAQELNRFTKFSGMPMRGHGNVVGIQQVLTWQTGYPMSVNFSRGYPRYNPGEFSVADLVGRKEVDAAMVIAADAVGHLPGKTSEYLQSIPLIAIDPKESDTTRVAAVVIPVAQAGVAAAGMQYRMDHIPLKQKKVVDSPWPTDREILERIIARVVAKKNGGRGVAVA</sequence>
<dbReference type="EMBL" id="CABIKM010000051">
    <property type="protein sequence ID" value="VUZ86313.1"/>
    <property type="molecule type" value="Genomic_DNA"/>
</dbReference>
<name>A0A564ZM86_9BACT</name>
<dbReference type="GO" id="GO:0018493">
    <property type="term" value="F:formylmethanofuran dehydrogenase activity"/>
    <property type="evidence" value="ECO:0007669"/>
    <property type="project" value="InterPro"/>
</dbReference>
<dbReference type="SUPFAM" id="SSF53706">
    <property type="entry name" value="Formate dehydrogenase/DMSO reductase, domains 1-3"/>
    <property type="match status" value="1"/>
</dbReference>